<dbReference type="Gene3D" id="1.10.287.90">
    <property type="match status" value="1"/>
</dbReference>
<dbReference type="InterPro" id="IPR011759">
    <property type="entry name" value="Cyt_c_oxidase_su2_TM_dom"/>
</dbReference>
<dbReference type="PROSITE" id="PS51257">
    <property type="entry name" value="PROKAR_LIPOPROTEIN"/>
    <property type="match status" value="1"/>
</dbReference>
<dbReference type="SUPFAM" id="SSF81464">
    <property type="entry name" value="Cytochrome c oxidase subunit II-like, transmembrane region"/>
    <property type="match status" value="1"/>
</dbReference>
<dbReference type="PANTHER" id="PTHR22888:SF18">
    <property type="entry name" value="CYTOCHROME BO(3) UBIQUINOL OXIDASE SUBUNIT 2"/>
    <property type="match status" value="1"/>
</dbReference>
<dbReference type="InterPro" id="IPR002429">
    <property type="entry name" value="CcO_II-like_C"/>
</dbReference>
<evidence type="ECO:0000259" key="15">
    <source>
        <dbReference type="PROSITE" id="PS50857"/>
    </source>
</evidence>
<feature type="transmembrane region" description="Helical" evidence="14">
    <location>
        <begin position="94"/>
        <end position="116"/>
    </location>
</feature>
<dbReference type="InterPro" id="IPR006333">
    <property type="entry name" value="Cyt_o_ubiquinol_oxidase_su2"/>
</dbReference>
<comment type="caution">
    <text evidence="17">The sequence shown here is derived from an EMBL/GenBank/DDBJ whole genome shotgun (WGS) entry which is preliminary data.</text>
</comment>
<keyword evidence="4 12" id="KW-1003">Cell membrane</keyword>
<dbReference type="InterPro" id="IPR036257">
    <property type="entry name" value="Cyt_c_oxidase_su2_TM_sf"/>
</dbReference>
<accession>A0A927CIB4</accession>
<keyword evidence="8 12" id="KW-0249">Electron transport</keyword>
<dbReference type="Proteomes" id="UP000639396">
    <property type="component" value="Unassembled WGS sequence"/>
</dbReference>
<dbReference type="AlphaFoldDB" id="A0A927CIB4"/>
<keyword evidence="9 14" id="KW-1133">Transmembrane helix</keyword>
<dbReference type="InterPro" id="IPR008972">
    <property type="entry name" value="Cupredoxin"/>
</dbReference>
<feature type="region of interest" description="Disordered" evidence="13">
    <location>
        <begin position="282"/>
        <end position="306"/>
    </location>
</feature>
<evidence type="ECO:0000256" key="7">
    <source>
        <dbReference type="ARBA" id="ARBA00022729"/>
    </source>
</evidence>
<dbReference type="GO" id="GO:0005886">
    <property type="term" value="C:plasma membrane"/>
    <property type="evidence" value="ECO:0007669"/>
    <property type="project" value="UniProtKB-SubCell"/>
</dbReference>
<dbReference type="CDD" id="cd04212">
    <property type="entry name" value="CuRO_UO_II"/>
    <property type="match status" value="1"/>
</dbReference>
<dbReference type="GO" id="GO:0009486">
    <property type="term" value="F:cytochrome bo3 ubiquinol oxidase activity"/>
    <property type="evidence" value="ECO:0007669"/>
    <property type="project" value="InterPro"/>
</dbReference>
<dbReference type="PROSITE" id="PS50999">
    <property type="entry name" value="COX2_TM"/>
    <property type="match status" value="1"/>
</dbReference>
<dbReference type="InterPro" id="IPR034227">
    <property type="entry name" value="CuRO_UO_II"/>
</dbReference>
<dbReference type="SUPFAM" id="SSF49503">
    <property type="entry name" value="Cupredoxins"/>
    <property type="match status" value="1"/>
</dbReference>
<dbReference type="EC" id="1.10.3.-" evidence="12"/>
<reference evidence="17" key="1">
    <citation type="submission" date="2020-09" db="EMBL/GenBank/DDBJ databases">
        <title>A novel bacterium of genus Paenibacillus, isolated from South China Sea.</title>
        <authorList>
            <person name="Huang H."/>
            <person name="Mo K."/>
            <person name="Hu Y."/>
        </authorList>
    </citation>
    <scope>NUCLEOTIDE SEQUENCE</scope>
    <source>
        <strain evidence="17">IB182363</strain>
    </source>
</reference>
<evidence type="ECO:0000256" key="1">
    <source>
        <dbReference type="ARBA" id="ARBA00004651"/>
    </source>
</evidence>
<feature type="domain" description="Cytochrome oxidase subunit II copper A binding" evidence="15">
    <location>
        <begin position="130"/>
        <end position="242"/>
    </location>
</feature>
<comment type="function">
    <text evidence="12">Catalyzes quinol oxidation with the concomitant reduction of oxygen to water. Subunit II transfers the electrons from a quinol to the binuclear center of the catalytic subunit I.</text>
</comment>
<evidence type="ECO:0000256" key="4">
    <source>
        <dbReference type="ARBA" id="ARBA00022475"/>
    </source>
</evidence>
<feature type="domain" description="Cytochrome oxidase subunit II transmembrane region profile" evidence="16">
    <location>
        <begin position="22"/>
        <end position="122"/>
    </location>
</feature>
<evidence type="ECO:0000256" key="6">
    <source>
        <dbReference type="ARBA" id="ARBA00022692"/>
    </source>
</evidence>
<dbReference type="PROSITE" id="PS50857">
    <property type="entry name" value="COX2_CUA"/>
    <property type="match status" value="1"/>
</dbReference>
<dbReference type="Gene3D" id="2.60.40.420">
    <property type="entry name" value="Cupredoxins - blue copper proteins"/>
    <property type="match status" value="1"/>
</dbReference>
<dbReference type="InterPro" id="IPR045187">
    <property type="entry name" value="CcO_II"/>
</dbReference>
<keyword evidence="10 12" id="KW-0560">Oxidoreductase</keyword>
<keyword evidence="11 12" id="KW-0472">Membrane</keyword>
<name>A0A927CIB4_9BACL</name>
<feature type="transmembrane region" description="Helical" evidence="14">
    <location>
        <begin position="47"/>
        <end position="73"/>
    </location>
</feature>
<dbReference type="GO" id="GO:0042773">
    <property type="term" value="P:ATP synthesis coupled electron transport"/>
    <property type="evidence" value="ECO:0007669"/>
    <property type="project" value="TreeGrafter"/>
</dbReference>
<evidence type="ECO:0000256" key="12">
    <source>
        <dbReference type="PIRNR" id="PIRNR000292"/>
    </source>
</evidence>
<feature type="compositionally biased region" description="Polar residues" evidence="13">
    <location>
        <begin position="297"/>
        <end position="306"/>
    </location>
</feature>
<dbReference type="PANTHER" id="PTHR22888">
    <property type="entry name" value="CYTOCHROME C OXIDASE, SUBUNIT II"/>
    <property type="match status" value="1"/>
</dbReference>
<dbReference type="EMBL" id="JACXJA010000067">
    <property type="protein sequence ID" value="MBD2866706.1"/>
    <property type="molecule type" value="Genomic_DNA"/>
</dbReference>
<comment type="similarity">
    <text evidence="2 12">Belongs to the cytochrome c oxidase subunit 2 family.</text>
</comment>
<keyword evidence="3 12" id="KW-0813">Transport</keyword>
<evidence type="ECO:0000256" key="3">
    <source>
        <dbReference type="ARBA" id="ARBA00022448"/>
    </source>
</evidence>
<dbReference type="GO" id="GO:0016682">
    <property type="term" value="F:oxidoreductase activity, acting on diphenols and related substances as donors, oxygen as acceptor"/>
    <property type="evidence" value="ECO:0007669"/>
    <property type="project" value="InterPro"/>
</dbReference>
<evidence type="ECO:0000259" key="16">
    <source>
        <dbReference type="PROSITE" id="PS50999"/>
    </source>
</evidence>
<evidence type="ECO:0000256" key="8">
    <source>
        <dbReference type="ARBA" id="ARBA00022982"/>
    </source>
</evidence>
<keyword evidence="18" id="KW-1185">Reference proteome</keyword>
<comment type="subcellular location">
    <subcellularLocation>
        <location evidence="1">Cell membrane</location>
        <topology evidence="1">Multi-pass membrane protein</topology>
    </subcellularLocation>
</comment>
<comment type="catalytic activity">
    <reaction evidence="12">
        <text>2 a quinol + O2 = 2 a quinone + 2 H2O</text>
        <dbReference type="Rhea" id="RHEA:55376"/>
        <dbReference type="ChEBI" id="CHEBI:15377"/>
        <dbReference type="ChEBI" id="CHEBI:15379"/>
        <dbReference type="ChEBI" id="CHEBI:24646"/>
        <dbReference type="ChEBI" id="CHEBI:132124"/>
    </reaction>
</comment>
<dbReference type="PIRSF" id="PIRSF000292">
    <property type="entry name" value="Ubi_od_II"/>
    <property type="match status" value="1"/>
</dbReference>
<proteinExistence type="inferred from homology"/>
<evidence type="ECO:0000313" key="18">
    <source>
        <dbReference type="Proteomes" id="UP000639396"/>
    </source>
</evidence>
<evidence type="ECO:0000256" key="13">
    <source>
        <dbReference type="SAM" id="MobiDB-lite"/>
    </source>
</evidence>
<gene>
    <name evidence="17" type="primary">cyoA</name>
    <name evidence="17" type="ORF">IDH45_32530</name>
</gene>
<keyword evidence="5 12" id="KW-0679">Respiratory chain</keyword>
<keyword evidence="6 14" id="KW-0812">Transmembrane</keyword>
<keyword evidence="7" id="KW-0732">Signal</keyword>
<evidence type="ECO:0000256" key="10">
    <source>
        <dbReference type="ARBA" id="ARBA00023002"/>
    </source>
</evidence>
<evidence type="ECO:0000256" key="9">
    <source>
        <dbReference type="ARBA" id="ARBA00022989"/>
    </source>
</evidence>
<evidence type="ECO:0000256" key="2">
    <source>
        <dbReference type="ARBA" id="ARBA00007866"/>
    </source>
</evidence>
<evidence type="ECO:0000313" key="17">
    <source>
        <dbReference type="EMBL" id="MBD2866706.1"/>
    </source>
</evidence>
<evidence type="ECO:0000256" key="11">
    <source>
        <dbReference type="ARBA" id="ARBA00023136"/>
    </source>
</evidence>
<sequence>MRHNRVFKRLIGALTLVLLTVMASGCGERLIVLDPKGPVGEQQRDLIYISTLLCLVIIVPVLIMTFVIAWRYRERKNSKAKYAPEWEHNNKLEMTWWGIPILIIAILGVITVRYTYALEPSKPLASQGEKEAMTIQVTSLDWKWLFYYPEEGIATVNYIRFPEDVPVKFLLTSDAPMNSFWIPQLGGQIYTMSGMAMTLHLQADEPGKYMGSGANFSGKDFAKMQFTAEATSKAEFDQWVAGIKSKDPALTEEGYKKLATPGVSDVVSFSSFPKGIFDQTVTKYGTSHNHGNEPAGSGNSKEGSSR</sequence>
<evidence type="ECO:0000256" key="5">
    <source>
        <dbReference type="ARBA" id="ARBA00022660"/>
    </source>
</evidence>
<protein>
    <recommendedName>
        <fullName evidence="12">Quinol oxidase subunit 2</fullName>
        <ecNumber evidence="12">1.10.3.-</ecNumber>
    </recommendedName>
</protein>
<dbReference type="NCBIfam" id="TIGR01433">
    <property type="entry name" value="CyoA"/>
    <property type="match status" value="1"/>
</dbReference>
<evidence type="ECO:0000256" key="14">
    <source>
        <dbReference type="SAM" id="Phobius"/>
    </source>
</evidence>
<dbReference type="GO" id="GO:0005507">
    <property type="term" value="F:copper ion binding"/>
    <property type="evidence" value="ECO:0007669"/>
    <property type="project" value="InterPro"/>
</dbReference>
<dbReference type="GO" id="GO:0004129">
    <property type="term" value="F:cytochrome-c oxidase activity"/>
    <property type="evidence" value="ECO:0007669"/>
    <property type="project" value="UniProtKB-UniRule"/>
</dbReference>
<organism evidence="17 18">
    <name type="scientific">Paenibacillus oceani</name>
    <dbReference type="NCBI Taxonomy" id="2772510"/>
    <lineage>
        <taxon>Bacteria</taxon>
        <taxon>Bacillati</taxon>
        <taxon>Bacillota</taxon>
        <taxon>Bacilli</taxon>
        <taxon>Bacillales</taxon>
        <taxon>Paenibacillaceae</taxon>
        <taxon>Paenibacillus</taxon>
    </lineage>
</organism>